<reference evidence="5 6" key="1">
    <citation type="submission" date="2012-08" db="EMBL/GenBank/DDBJ databases">
        <title>The Genome Sequence of Turicella otitidis ATCC 51513.</title>
        <authorList>
            <consortium name="The Broad Institute Genome Sequencing Platform"/>
            <person name="Earl A."/>
            <person name="Ward D."/>
            <person name="Feldgarden M."/>
            <person name="Gevers D."/>
            <person name="Huys G."/>
            <person name="Walker B."/>
            <person name="Young S.K."/>
            <person name="Zeng Q."/>
            <person name="Gargeya S."/>
            <person name="Fitzgerald M."/>
            <person name="Haas B."/>
            <person name="Abouelleil A."/>
            <person name="Alvarado L."/>
            <person name="Arachchi H.M."/>
            <person name="Berlin A.M."/>
            <person name="Chapman S.B."/>
            <person name="Goldberg J."/>
            <person name="Griggs A."/>
            <person name="Gujja S."/>
            <person name="Hansen M."/>
            <person name="Howarth C."/>
            <person name="Imamovic A."/>
            <person name="Larimer J."/>
            <person name="McCowen C."/>
            <person name="Montmayeur A."/>
            <person name="Murphy C."/>
            <person name="Neiman D."/>
            <person name="Pearson M."/>
            <person name="Priest M."/>
            <person name="Roberts A."/>
            <person name="Saif S."/>
            <person name="Shea T."/>
            <person name="Sisk P."/>
            <person name="Sykes S."/>
            <person name="Wortman J."/>
            <person name="Nusbaum C."/>
            <person name="Birren B."/>
        </authorList>
    </citation>
    <scope>NUCLEOTIDE SEQUENCE [LARGE SCALE GENOMIC DNA]</scope>
    <source>
        <strain evidence="5 6">ATCC 51513</strain>
    </source>
</reference>
<comment type="similarity">
    <text evidence="2">Belongs to the amidase family.</text>
</comment>
<gene>
    <name evidence="5" type="ORF">HMPREF9719_01462</name>
</gene>
<sequence length="243" mass="25551">MRVPAAACGLVGFKPAHRARRGRLAASGVITRTVADQALVHGLEPARPGRVRVGVLTEPLFGRRSAGPRWAEAARRAAALLEEAGVPTMPVRPHPDAAGFFAVFRVLVLAGADAAAPGTSPLVAYLARLREGLDRRAFARAAHAQQQILPAARRFWPVDALLTPTLAFDPPELGAFSRLSPEEDFLAQTDWTPWGSLANLTGAPAISVPMPAGDGQRLPPSIQLIGLNLGDSRLLGLAGLLAA</sequence>
<dbReference type="SUPFAM" id="SSF75304">
    <property type="entry name" value="Amidase signature (AS) enzymes"/>
    <property type="match status" value="1"/>
</dbReference>
<organism evidence="5 6">
    <name type="scientific">Corynebacterium otitidis ATCC 51513</name>
    <dbReference type="NCBI Taxonomy" id="883169"/>
    <lineage>
        <taxon>Bacteria</taxon>
        <taxon>Bacillati</taxon>
        <taxon>Actinomycetota</taxon>
        <taxon>Actinomycetes</taxon>
        <taxon>Mycobacteriales</taxon>
        <taxon>Corynebacteriaceae</taxon>
        <taxon>Corynebacterium</taxon>
    </lineage>
</organism>
<keyword evidence="6" id="KW-1185">Reference proteome</keyword>
<dbReference type="InterPro" id="IPR023631">
    <property type="entry name" value="Amidase_dom"/>
</dbReference>
<dbReference type="PANTHER" id="PTHR11895:SF7">
    <property type="entry name" value="GLUTAMYL-TRNA(GLN) AMIDOTRANSFERASE SUBUNIT A, MITOCHONDRIAL"/>
    <property type="match status" value="1"/>
</dbReference>
<dbReference type="eggNOG" id="COG0154">
    <property type="taxonomic scope" value="Bacteria"/>
</dbReference>
<evidence type="ECO:0000256" key="2">
    <source>
        <dbReference type="ARBA" id="ARBA00009199"/>
    </source>
</evidence>
<dbReference type="Pfam" id="PF01425">
    <property type="entry name" value="Amidase"/>
    <property type="match status" value="1"/>
</dbReference>
<accession>K0Z2Q6</accession>
<dbReference type="PANTHER" id="PTHR11895">
    <property type="entry name" value="TRANSAMIDASE"/>
    <property type="match status" value="1"/>
</dbReference>
<protein>
    <recommendedName>
        <fullName evidence="3">amidase</fullName>
        <ecNumber evidence="3">3.5.1.4</ecNumber>
    </recommendedName>
</protein>
<name>K0Z2Q6_9CORY</name>
<comment type="catalytic activity">
    <reaction evidence="1">
        <text>a monocarboxylic acid amide + H2O = a monocarboxylate + NH4(+)</text>
        <dbReference type="Rhea" id="RHEA:12020"/>
        <dbReference type="ChEBI" id="CHEBI:15377"/>
        <dbReference type="ChEBI" id="CHEBI:28938"/>
        <dbReference type="ChEBI" id="CHEBI:35757"/>
        <dbReference type="ChEBI" id="CHEBI:83628"/>
        <dbReference type="EC" id="3.5.1.4"/>
    </reaction>
</comment>
<evidence type="ECO:0000259" key="4">
    <source>
        <dbReference type="Pfam" id="PF01425"/>
    </source>
</evidence>
<dbReference type="Proteomes" id="UP000006078">
    <property type="component" value="Unassembled WGS sequence"/>
</dbReference>
<evidence type="ECO:0000256" key="1">
    <source>
        <dbReference type="ARBA" id="ARBA00001311"/>
    </source>
</evidence>
<feature type="domain" description="Amidase" evidence="4">
    <location>
        <begin position="47"/>
        <end position="235"/>
    </location>
</feature>
<dbReference type="EMBL" id="AHAE01000070">
    <property type="protein sequence ID" value="EJZ81595.1"/>
    <property type="molecule type" value="Genomic_DNA"/>
</dbReference>
<dbReference type="InterPro" id="IPR036928">
    <property type="entry name" value="AS_sf"/>
</dbReference>
<evidence type="ECO:0000313" key="6">
    <source>
        <dbReference type="Proteomes" id="UP000006078"/>
    </source>
</evidence>
<dbReference type="HOGENOM" id="CLU_1142197_0_0_11"/>
<evidence type="ECO:0000256" key="3">
    <source>
        <dbReference type="ARBA" id="ARBA00012922"/>
    </source>
</evidence>
<proteinExistence type="inferred from homology"/>
<dbReference type="InterPro" id="IPR000120">
    <property type="entry name" value="Amidase"/>
</dbReference>
<dbReference type="EC" id="3.5.1.4" evidence="3"/>
<comment type="caution">
    <text evidence="5">The sequence shown here is derived from an EMBL/GenBank/DDBJ whole genome shotgun (WGS) entry which is preliminary data.</text>
</comment>
<dbReference type="Gene3D" id="3.90.1300.10">
    <property type="entry name" value="Amidase signature (AS) domain"/>
    <property type="match status" value="1"/>
</dbReference>
<evidence type="ECO:0000313" key="5">
    <source>
        <dbReference type="EMBL" id="EJZ81595.1"/>
    </source>
</evidence>
<dbReference type="OrthoDB" id="5175573at2"/>
<dbReference type="GO" id="GO:0004040">
    <property type="term" value="F:amidase activity"/>
    <property type="evidence" value="ECO:0007669"/>
    <property type="project" value="UniProtKB-EC"/>
</dbReference>
<dbReference type="AlphaFoldDB" id="K0Z2Q6"/>